<evidence type="ECO:0000313" key="11">
    <source>
        <dbReference type="EMBL" id="KAL3646529.1"/>
    </source>
</evidence>
<comment type="caution">
    <text evidence="11">The sequence shown here is derived from an EMBL/GenBank/DDBJ whole genome shotgun (WGS) entry which is preliminary data.</text>
</comment>
<evidence type="ECO:0008006" key="13">
    <source>
        <dbReference type="Google" id="ProtNLM"/>
    </source>
</evidence>
<keyword evidence="6" id="KW-1133">Transmembrane helix</keyword>
<proteinExistence type="inferred from homology"/>
<evidence type="ECO:0000256" key="10">
    <source>
        <dbReference type="ARBA" id="ARBA00023136"/>
    </source>
</evidence>
<keyword evidence="3" id="KW-0349">Heme</keyword>
<evidence type="ECO:0000256" key="9">
    <source>
        <dbReference type="ARBA" id="ARBA00023033"/>
    </source>
</evidence>
<evidence type="ECO:0000313" key="12">
    <source>
        <dbReference type="Proteomes" id="UP001632038"/>
    </source>
</evidence>
<dbReference type="InterPro" id="IPR001128">
    <property type="entry name" value="Cyt_P450"/>
</dbReference>
<comment type="subcellular location">
    <subcellularLocation>
        <location evidence="1">Membrane</location>
    </subcellularLocation>
</comment>
<evidence type="ECO:0000256" key="1">
    <source>
        <dbReference type="ARBA" id="ARBA00004370"/>
    </source>
</evidence>
<organism evidence="11 12">
    <name type="scientific">Castilleja foliolosa</name>
    <dbReference type="NCBI Taxonomy" id="1961234"/>
    <lineage>
        <taxon>Eukaryota</taxon>
        <taxon>Viridiplantae</taxon>
        <taxon>Streptophyta</taxon>
        <taxon>Embryophyta</taxon>
        <taxon>Tracheophyta</taxon>
        <taxon>Spermatophyta</taxon>
        <taxon>Magnoliopsida</taxon>
        <taxon>eudicotyledons</taxon>
        <taxon>Gunneridae</taxon>
        <taxon>Pentapetalae</taxon>
        <taxon>asterids</taxon>
        <taxon>lamiids</taxon>
        <taxon>Lamiales</taxon>
        <taxon>Orobanchaceae</taxon>
        <taxon>Pedicularideae</taxon>
        <taxon>Castillejinae</taxon>
        <taxon>Castilleja</taxon>
    </lineage>
</organism>
<dbReference type="PANTHER" id="PTHR24282">
    <property type="entry name" value="CYTOCHROME P450 FAMILY MEMBER"/>
    <property type="match status" value="1"/>
</dbReference>
<dbReference type="InterPro" id="IPR036396">
    <property type="entry name" value="Cyt_P450_sf"/>
</dbReference>
<keyword evidence="8" id="KW-0408">Iron</keyword>
<evidence type="ECO:0000256" key="7">
    <source>
        <dbReference type="ARBA" id="ARBA00023002"/>
    </source>
</evidence>
<keyword evidence="7" id="KW-0560">Oxidoreductase</keyword>
<dbReference type="Pfam" id="PF00067">
    <property type="entry name" value="p450"/>
    <property type="match status" value="1"/>
</dbReference>
<dbReference type="EMBL" id="JAVIJP010000013">
    <property type="protein sequence ID" value="KAL3646529.1"/>
    <property type="molecule type" value="Genomic_DNA"/>
</dbReference>
<dbReference type="GO" id="GO:0046872">
    <property type="term" value="F:metal ion binding"/>
    <property type="evidence" value="ECO:0007669"/>
    <property type="project" value="UniProtKB-KW"/>
</dbReference>
<name>A0ABD3DX84_9LAMI</name>
<sequence>MITNDYLRLYPPSLTLTRKAAKEVKLGLILLPPKLNIIILILAIHHHSRQIWGDDAFIFKQDRFVRGVANATTHKSVSFLPFGLGPRTCEGSNLTTNEAKIVFSMILKKYKYALSTNYVNDIRLMRLFLNREMEFK</sequence>
<keyword evidence="12" id="KW-1185">Reference proteome</keyword>
<keyword evidence="4" id="KW-0812">Transmembrane</keyword>
<dbReference type="InterPro" id="IPR050665">
    <property type="entry name" value="Cytochrome_P450_Monooxygen"/>
</dbReference>
<evidence type="ECO:0000256" key="3">
    <source>
        <dbReference type="ARBA" id="ARBA00022617"/>
    </source>
</evidence>
<keyword evidence="10" id="KW-0472">Membrane</keyword>
<evidence type="ECO:0000256" key="2">
    <source>
        <dbReference type="ARBA" id="ARBA00010617"/>
    </source>
</evidence>
<dbReference type="AlphaFoldDB" id="A0ABD3DX84"/>
<keyword evidence="5" id="KW-0479">Metal-binding</keyword>
<dbReference type="GO" id="GO:0016020">
    <property type="term" value="C:membrane"/>
    <property type="evidence" value="ECO:0007669"/>
    <property type="project" value="UniProtKB-SubCell"/>
</dbReference>
<evidence type="ECO:0000256" key="5">
    <source>
        <dbReference type="ARBA" id="ARBA00022723"/>
    </source>
</evidence>
<dbReference type="SUPFAM" id="SSF48264">
    <property type="entry name" value="Cytochrome P450"/>
    <property type="match status" value="1"/>
</dbReference>
<protein>
    <recommendedName>
        <fullName evidence="13">Cytochrome P450</fullName>
    </recommendedName>
</protein>
<evidence type="ECO:0000256" key="6">
    <source>
        <dbReference type="ARBA" id="ARBA00022989"/>
    </source>
</evidence>
<dbReference type="PANTHER" id="PTHR24282:SF192">
    <property type="entry name" value="CYTOCHROME P450 CYP749A22-LIKE"/>
    <property type="match status" value="1"/>
</dbReference>
<dbReference type="Gene3D" id="1.10.630.10">
    <property type="entry name" value="Cytochrome P450"/>
    <property type="match status" value="1"/>
</dbReference>
<reference evidence="12" key="1">
    <citation type="journal article" date="2024" name="IScience">
        <title>Strigolactones Initiate the Formation of Haustorium-like Structures in Castilleja.</title>
        <authorList>
            <person name="Buerger M."/>
            <person name="Peterson D."/>
            <person name="Chory J."/>
        </authorList>
    </citation>
    <scope>NUCLEOTIDE SEQUENCE [LARGE SCALE GENOMIC DNA]</scope>
</reference>
<gene>
    <name evidence="11" type="ORF">CASFOL_011709</name>
</gene>
<evidence type="ECO:0000256" key="8">
    <source>
        <dbReference type="ARBA" id="ARBA00023004"/>
    </source>
</evidence>
<keyword evidence="9" id="KW-0503">Monooxygenase</keyword>
<dbReference type="GO" id="GO:0004497">
    <property type="term" value="F:monooxygenase activity"/>
    <property type="evidence" value="ECO:0007669"/>
    <property type="project" value="UniProtKB-KW"/>
</dbReference>
<accession>A0ABD3DX84</accession>
<evidence type="ECO:0000256" key="4">
    <source>
        <dbReference type="ARBA" id="ARBA00022692"/>
    </source>
</evidence>
<comment type="similarity">
    <text evidence="2">Belongs to the cytochrome P450 family.</text>
</comment>
<dbReference type="Proteomes" id="UP001632038">
    <property type="component" value="Unassembled WGS sequence"/>
</dbReference>